<protein>
    <submittedName>
        <fullName evidence="1">Uncharacterized protein</fullName>
    </submittedName>
</protein>
<sequence length="49" mass="5864">MAMDLINLPSLGKIIKTPSNVIQMRLMTTSWMRLWKRRFLQVIPFLRDC</sequence>
<accession>A0A1M5PFY5</accession>
<evidence type="ECO:0000313" key="2">
    <source>
        <dbReference type="Proteomes" id="UP000184000"/>
    </source>
</evidence>
<dbReference type="EMBL" id="FQXA01000003">
    <property type="protein sequence ID" value="SHH00724.1"/>
    <property type="molecule type" value="Genomic_DNA"/>
</dbReference>
<name>A0A1M5PFY5_9GAMM</name>
<evidence type="ECO:0000313" key="1">
    <source>
        <dbReference type="EMBL" id="SHH00724.1"/>
    </source>
</evidence>
<gene>
    <name evidence="1" type="ORF">SAMN02744645_2168</name>
</gene>
<dbReference type="AlphaFoldDB" id="A0A1M5PFY5"/>
<proteinExistence type="predicted"/>
<reference evidence="1 2" key="1">
    <citation type="submission" date="2016-11" db="EMBL/GenBank/DDBJ databases">
        <authorList>
            <person name="Jaros S."/>
            <person name="Januszkiewicz K."/>
            <person name="Wedrychowicz H."/>
        </authorList>
    </citation>
    <scope>NUCLEOTIDE SEQUENCE [LARGE SCALE GENOMIC DNA]</scope>
    <source>
        <strain evidence="1 2">DSM 18231</strain>
    </source>
</reference>
<organism evidence="1 2">
    <name type="scientific">Stutzerimonas xanthomarina DSM 18231</name>
    <dbReference type="NCBI Taxonomy" id="1403346"/>
    <lineage>
        <taxon>Bacteria</taxon>
        <taxon>Pseudomonadati</taxon>
        <taxon>Pseudomonadota</taxon>
        <taxon>Gammaproteobacteria</taxon>
        <taxon>Pseudomonadales</taxon>
        <taxon>Pseudomonadaceae</taxon>
        <taxon>Stutzerimonas</taxon>
    </lineage>
</organism>
<dbReference type="Proteomes" id="UP000184000">
    <property type="component" value="Unassembled WGS sequence"/>
</dbReference>